<organism evidence="2">
    <name type="scientific">Grammatophora oceanica</name>
    <dbReference type="NCBI Taxonomy" id="210454"/>
    <lineage>
        <taxon>Eukaryota</taxon>
        <taxon>Sar</taxon>
        <taxon>Stramenopiles</taxon>
        <taxon>Ochrophyta</taxon>
        <taxon>Bacillariophyta</taxon>
        <taxon>Fragilariophyceae</taxon>
        <taxon>Fragilariophycidae</taxon>
        <taxon>Rhabdonematales</taxon>
        <taxon>Grammatophoraceae</taxon>
        <taxon>Grammatophora</taxon>
    </lineage>
</organism>
<name>A0A7S1Y7I4_9STRA</name>
<evidence type="ECO:0000313" key="2">
    <source>
        <dbReference type="EMBL" id="CAD9284724.1"/>
    </source>
</evidence>
<sequence length="140" mass="14934">MKTAAALTLLLAANVDAFTSSPRTTFGVATTELNAYRRGAVAYLEDLDEDGNPIHTPEERSALFADEMSKVATNEGVAEEQMAAAAAAPIPEPVAVADPLEQPKTADEEADLAAKYSDLDKEELCFQVLSDLGLCEEDEE</sequence>
<accession>A0A7S1Y7I4</accession>
<feature type="chain" id="PRO_5031077178" evidence="1">
    <location>
        <begin position="18"/>
        <end position="140"/>
    </location>
</feature>
<protein>
    <submittedName>
        <fullName evidence="2">Uncharacterized protein</fullName>
    </submittedName>
</protein>
<keyword evidence="1" id="KW-0732">Signal</keyword>
<feature type="signal peptide" evidence="1">
    <location>
        <begin position="1"/>
        <end position="17"/>
    </location>
</feature>
<evidence type="ECO:0000256" key="1">
    <source>
        <dbReference type="SAM" id="SignalP"/>
    </source>
</evidence>
<proteinExistence type="predicted"/>
<dbReference type="AlphaFoldDB" id="A0A7S1Y7I4"/>
<reference evidence="2" key="1">
    <citation type="submission" date="2021-01" db="EMBL/GenBank/DDBJ databases">
        <authorList>
            <person name="Corre E."/>
            <person name="Pelletier E."/>
            <person name="Niang G."/>
            <person name="Scheremetjew M."/>
            <person name="Finn R."/>
            <person name="Kale V."/>
            <person name="Holt S."/>
            <person name="Cochrane G."/>
            <person name="Meng A."/>
            <person name="Brown T."/>
            <person name="Cohen L."/>
        </authorList>
    </citation>
    <scope>NUCLEOTIDE SEQUENCE</scope>
    <source>
        <strain evidence="2">CCMP 410</strain>
    </source>
</reference>
<gene>
    <name evidence="2" type="ORF">GOCE00092_LOCUS13636</name>
</gene>
<dbReference type="EMBL" id="HBGK01026356">
    <property type="protein sequence ID" value="CAD9284724.1"/>
    <property type="molecule type" value="Transcribed_RNA"/>
</dbReference>